<proteinExistence type="predicted"/>
<gene>
    <name evidence="1" type="ORF">GRX66_13420</name>
</gene>
<dbReference type="Proteomes" id="UP000471521">
    <property type="component" value="Unassembled WGS sequence"/>
</dbReference>
<sequence length="209" mass="22231">MNRQTTVAVGLAVLIATTGCLGILDGPVEFSASEATASESALAETDYEEVSVESSEVQREFSAAGQSKNVSVTNQVAMYERTVSLAGLGEQRAAVFSTFASPEVSVVGQSFNPIDDYSNKELANLAQEQYDGLQIGDEVGARELTVLTESADVSKFEGTATLSGQDVDVYVHVTKVKHDGDFVVGVAIHPQQLDGEQERVDTLLEGLEH</sequence>
<dbReference type="InterPro" id="IPR045396">
    <property type="entry name" value="DUF6517"/>
</dbReference>
<protein>
    <recommendedName>
        <fullName evidence="3">Lipoprotein</fullName>
    </recommendedName>
</protein>
<name>A0A6B0SM44_9EURY</name>
<dbReference type="Pfam" id="PF20127">
    <property type="entry name" value="DUF6517"/>
    <property type="match status" value="1"/>
</dbReference>
<dbReference type="PROSITE" id="PS51257">
    <property type="entry name" value="PROKAR_LIPOPROTEIN"/>
    <property type="match status" value="1"/>
</dbReference>
<evidence type="ECO:0000313" key="2">
    <source>
        <dbReference type="Proteomes" id="UP000471521"/>
    </source>
</evidence>
<dbReference type="EMBL" id="WUUU01000125">
    <property type="protein sequence ID" value="MXR21556.1"/>
    <property type="molecule type" value="Genomic_DNA"/>
</dbReference>
<evidence type="ECO:0008006" key="3">
    <source>
        <dbReference type="Google" id="ProtNLM"/>
    </source>
</evidence>
<accession>A0A6B0SM44</accession>
<dbReference type="RefSeq" id="WP_159527018.1">
    <property type="nucleotide sequence ID" value="NZ_WUUU01000125.1"/>
</dbReference>
<reference evidence="1 2" key="1">
    <citation type="submission" date="2019-12" db="EMBL/GenBank/DDBJ databases">
        <title>Isolation and characterization of three novel carbon monoxide-oxidizing members of Halobacteria from salione crusts and soils.</title>
        <authorList>
            <person name="Myers M.R."/>
            <person name="King G.M."/>
        </authorList>
    </citation>
    <scope>NUCLEOTIDE SEQUENCE [LARGE SCALE GENOMIC DNA]</scope>
    <source>
        <strain evidence="1 2">PCN9</strain>
    </source>
</reference>
<dbReference type="AlphaFoldDB" id="A0A6B0SM44"/>
<evidence type="ECO:0000313" key="1">
    <source>
        <dbReference type="EMBL" id="MXR21556.1"/>
    </source>
</evidence>
<dbReference type="OrthoDB" id="205286at2157"/>
<organism evidence="1 2">
    <name type="scientific">Halobacterium bonnevillei</name>
    <dbReference type="NCBI Taxonomy" id="2692200"/>
    <lineage>
        <taxon>Archaea</taxon>
        <taxon>Methanobacteriati</taxon>
        <taxon>Methanobacteriota</taxon>
        <taxon>Stenosarchaea group</taxon>
        <taxon>Halobacteria</taxon>
        <taxon>Halobacteriales</taxon>
        <taxon>Halobacteriaceae</taxon>
        <taxon>Halobacterium</taxon>
    </lineage>
</organism>
<keyword evidence="2" id="KW-1185">Reference proteome</keyword>
<comment type="caution">
    <text evidence="1">The sequence shown here is derived from an EMBL/GenBank/DDBJ whole genome shotgun (WGS) entry which is preliminary data.</text>
</comment>